<dbReference type="EMBL" id="JBITWC010000004">
    <property type="protein sequence ID" value="MFI8749062.1"/>
    <property type="molecule type" value="Genomic_DNA"/>
</dbReference>
<evidence type="ECO:0000256" key="3">
    <source>
        <dbReference type="SAM" id="Phobius"/>
    </source>
</evidence>
<feature type="region of interest" description="Disordered" evidence="2">
    <location>
        <begin position="413"/>
        <end position="432"/>
    </location>
</feature>
<evidence type="ECO:0000256" key="1">
    <source>
        <dbReference type="SAM" id="Coils"/>
    </source>
</evidence>
<feature type="transmembrane region" description="Helical" evidence="3">
    <location>
        <begin position="273"/>
        <end position="291"/>
    </location>
</feature>
<evidence type="ECO:0000313" key="5">
    <source>
        <dbReference type="Proteomes" id="UP001614338"/>
    </source>
</evidence>
<keyword evidence="3" id="KW-1133">Transmembrane helix</keyword>
<comment type="caution">
    <text evidence="4">The sequence shown here is derived from an EMBL/GenBank/DDBJ whole genome shotgun (WGS) entry which is preliminary data.</text>
</comment>
<sequence>MFVNQLDSFFCELKPTLVGQQYPVKSQCSFFFKLKSEGGFQINGFSSTGLEKSGELEQVDESVDERTLHLSGSFVESGRTIEVSFKASFLDIDVVFGAGTWEERVGNNIRQKYSVIIRGSEFLAGDKGFVDNLFESYNKLEEKYIDLKDKVDDVEGEVDDLESKAEEYSTSTQEFLDQEKELALALEKSEELSEQLSNGLKEMNQLTAKIEDLSKRQDVELNKSASLTEKASSIIQKSDEVKSRADRALSSSITVSLAKTFKDRKKEAVNQRWVYDFVFVVSIGIGILMTYNMLGQILPSEEEAAYNFEALIIRMPFLMFFVWLGLFASKKSSHASRLEEFYAQKQTLAESYEGYKGEISRMNDNTAELEKLMAINLISISQDSSEVFDGVRKEKHLPMEVFTEKLLSKLSLNRKGDADSASSSNSKPDGEV</sequence>
<evidence type="ECO:0000256" key="2">
    <source>
        <dbReference type="SAM" id="MobiDB-lite"/>
    </source>
</evidence>
<dbReference type="RefSeq" id="WP_399842274.1">
    <property type="nucleotide sequence ID" value="NZ_JBITWC010000004.1"/>
</dbReference>
<keyword evidence="3" id="KW-0472">Membrane</keyword>
<dbReference type="Proteomes" id="UP001614338">
    <property type="component" value="Unassembled WGS sequence"/>
</dbReference>
<feature type="transmembrane region" description="Helical" evidence="3">
    <location>
        <begin position="311"/>
        <end position="328"/>
    </location>
</feature>
<feature type="compositionally biased region" description="Polar residues" evidence="2">
    <location>
        <begin position="420"/>
        <end position="432"/>
    </location>
</feature>
<name>A0ABW8BS65_9GAMM</name>
<keyword evidence="1" id="KW-0175">Coiled coil</keyword>
<gene>
    <name evidence="4" type="ORF">ACIGG6_03500</name>
</gene>
<protein>
    <submittedName>
        <fullName evidence="4">Uncharacterized protein</fullName>
    </submittedName>
</protein>
<proteinExistence type="predicted"/>
<evidence type="ECO:0000313" key="4">
    <source>
        <dbReference type="EMBL" id="MFI8749062.1"/>
    </source>
</evidence>
<keyword evidence="3" id="KW-0812">Transmembrane</keyword>
<accession>A0ABW8BS65</accession>
<feature type="coiled-coil region" evidence="1">
    <location>
        <begin position="130"/>
        <end position="223"/>
    </location>
</feature>
<organism evidence="4 5">
    <name type="scientific">Vreelandella lionensis</name>
    <dbReference type="NCBI Taxonomy" id="1144478"/>
    <lineage>
        <taxon>Bacteria</taxon>
        <taxon>Pseudomonadati</taxon>
        <taxon>Pseudomonadota</taxon>
        <taxon>Gammaproteobacteria</taxon>
        <taxon>Oceanospirillales</taxon>
        <taxon>Halomonadaceae</taxon>
        <taxon>Vreelandella</taxon>
    </lineage>
</organism>
<keyword evidence="5" id="KW-1185">Reference proteome</keyword>
<reference evidence="4 5" key="1">
    <citation type="submission" date="2024-10" db="EMBL/GenBank/DDBJ databases">
        <title>The Natural Products Discovery Center: Release of the First 8490 Sequenced Strains for Exploring Actinobacteria Biosynthetic Diversity.</title>
        <authorList>
            <person name="Kalkreuter E."/>
            <person name="Kautsar S.A."/>
            <person name="Yang D."/>
            <person name="Bader C.D."/>
            <person name="Teijaro C.N."/>
            <person name="Fluegel L."/>
            <person name="Davis C.M."/>
            <person name="Simpson J.R."/>
            <person name="Lauterbach L."/>
            <person name="Steele A.D."/>
            <person name="Gui C."/>
            <person name="Meng S."/>
            <person name="Li G."/>
            <person name="Viehrig K."/>
            <person name="Ye F."/>
            <person name="Su P."/>
            <person name="Kiefer A.F."/>
            <person name="Nichols A."/>
            <person name="Cepeda A.J."/>
            <person name="Yan W."/>
            <person name="Fan B."/>
            <person name="Jiang Y."/>
            <person name="Adhikari A."/>
            <person name="Zheng C.-J."/>
            <person name="Schuster L."/>
            <person name="Cowan T.M."/>
            <person name="Smanski M.J."/>
            <person name="Chevrette M.G."/>
            <person name="De Carvalho L.P.S."/>
            <person name="Shen B."/>
        </authorList>
    </citation>
    <scope>NUCLEOTIDE SEQUENCE [LARGE SCALE GENOMIC DNA]</scope>
    <source>
        <strain evidence="4 5">NPDC077409</strain>
    </source>
</reference>